<keyword evidence="12" id="KW-0418">Kinase</keyword>
<dbReference type="SMART" id="SM00220">
    <property type="entry name" value="S_TKc"/>
    <property type="match status" value="3"/>
</dbReference>
<evidence type="ECO:0000256" key="3">
    <source>
        <dbReference type="ARBA" id="ARBA00022475"/>
    </source>
</evidence>
<dbReference type="Gene3D" id="3.30.200.20">
    <property type="entry name" value="Phosphorylase Kinase, domain 1"/>
    <property type="match status" value="3"/>
</dbReference>
<comment type="subcellular location">
    <subcellularLocation>
        <location evidence="1">Cell membrane</location>
        <topology evidence="1">Single-pass membrane protein</topology>
    </subcellularLocation>
</comment>
<dbReference type="SUPFAM" id="SSF56112">
    <property type="entry name" value="Protein kinase-like (PK-like)"/>
    <property type="match status" value="3"/>
</dbReference>
<feature type="region of interest" description="Disordered" evidence="21">
    <location>
        <begin position="294"/>
        <end position="317"/>
    </location>
</feature>
<reference evidence="23 24" key="1">
    <citation type="submission" date="2024-04" db="EMBL/GenBank/DDBJ databases">
        <title>The reference genome of an endangered Asteraceae, Deinandra increscens subsp. villosa, native to the Central Coast of California.</title>
        <authorList>
            <person name="Guilliams M."/>
            <person name="Hasenstab-Lehman K."/>
            <person name="Meyer R."/>
            <person name="Mcevoy S."/>
        </authorList>
    </citation>
    <scope>NUCLEOTIDE SEQUENCE [LARGE SCALE GENOMIC DNA]</scope>
    <source>
        <tissue evidence="23">Leaf</tissue>
    </source>
</reference>
<dbReference type="GO" id="GO:0004674">
    <property type="term" value="F:protein serine/threonine kinase activity"/>
    <property type="evidence" value="ECO:0007669"/>
    <property type="project" value="UniProtKB-KW"/>
</dbReference>
<feature type="domain" description="Protein kinase" evidence="22">
    <location>
        <begin position="575"/>
        <end position="873"/>
    </location>
</feature>
<evidence type="ECO:0000313" key="24">
    <source>
        <dbReference type="Proteomes" id="UP001408789"/>
    </source>
</evidence>
<keyword evidence="9" id="KW-0732">Signal</keyword>
<evidence type="ECO:0000256" key="16">
    <source>
        <dbReference type="ARBA" id="ARBA00023170"/>
    </source>
</evidence>
<feature type="binding site" evidence="20">
    <location>
        <position position="614"/>
    </location>
    <ligand>
        <name>ATP</name>
        <dbReference type="ChEBI" id="CHEBI:30616"/>
    </ligand>
</feature>
<dbReference type="EMBL" id="JBCNJP010000023">
    <property type="protein sequence ID" value="KAK9058426.1"/>
    <property type="molecule type" value="Genomic_DNA"/>
</dbReference>
<keyword evidence="14" id="KW-1133">Transmembrane helix</keyword>
<evidence type="ECO:0000256" key="2">
    <source>
        <dbReference type="ARBA" id="ARBA00012513"/>
    </source>
</evidence>
<dbReference type="InterPro" id="IPR045272">
    <property type="entry name" value="ANXUR1/2-like"/>
</dbReference>
<dbReference type="FunFam" id="1.10.510.10:FF:000358">
    <property type="entry name" value="Putative leucine-rich repeat receptor-like serine/threonine-protein kinase"/>
    <property type="match status" value="1"/>
</dbReference>
<dbReference type="EC" id="2.7.11.1" evidence="2"/>
<gene>
    <name evidence="23" type="ORF">SSX86_023268</name>
</gene>
<organism evidence="23 24">
    <name type="scientific">Deinandra increscens subsp. villosa</name>
    <dbReference type="NCBI Taxonomy" id="3103831"/>
    <lineage>
        <taxon>Eukaryota</taxon>
        <taxon>Viridiplantae</taxon>
        <taxon>Streptophyta</taxon>
        <taxon>Embryophyta</taxon>
        <taxon>Tracheophyta</taxon>
        <taxon>Spermatophyta</taxon>
        <taxon>Magnoliopsida</taxon>
        <taxon>eudicotyledons</taxon>
        <taxon>Gunneridae</taxon>
        <taxon>Pentapetalae</taxon>
        <taxon>asterids</taxon>
        <taxon>campanulids</taxon>
        <taxon>Asterales</taxon>
        <taxon>Asteraceae</taxon>
        <taxon>Asteroideae</taxon>
        <taxon>Heliantheae alliance</taxon>
        <taxon>Madieae</taxon>
        <taxon>Madiinae</taxon>
        <taxon>Deinandra</taxon>
    </lineage>
</organism>
<keyword evidence="5" id="KW-0597">Phosphoprotein</keyword>
<accession>A0AAP0GR22</accession>
<feature type="compositionally biased region" description="Basic and acidic residues" evidence="21">
    <location>
        <begin position="387"/>
        <end position="398"/>
    </location>
</feature>
<keyword evidence="3" id="KW-1003">Cell membrane</keyword>
<dbReference type="GO" id="GO:0009506">
    <property type="term" value="C:plasmodesma"/>
    <property type="evidence" value="ECO:0007669"/>
    <property type="project" value="TreeGrafter"/>
</dbReference>
<keyword evidence="10" id="KW-0677">Repeat</keyword>
<sequence>MDEDDRVCITVYLDGDEVRVEESEEKKEDGKFPIGEKLRSSHEITSYEEFSRFKFKLRRIVDATSNFSEENLIGQGAFGKIYRGNLLLYGERIIIAVRRLHYDYGQGDLEFWNEISMLASLKHGNLVSFIGFCDEKGEKIIINKHEVNGSLDKYLSSPTLTWMQRLQICVDVAHALNYIHCGDGRESSVIHRNIKSSKILLDENWKPKLSGFQHSKTNTRARRHRLVLTDTIGTIGYVDPTYEKTGFVTHKSDVYSFGVVLFEVLCGRRAFVPHKRQPHSPRQYFTEQYHKEGKLEKSLRSPRSPNSGSSSSFNYNRPSSFVGRRPLSFGADRKLHPGLFMAGASQQSLRPSFGADKRPRRYHHLFSVLLKVISCGGKRAFVLDDKEAQSHQDMEERLPTSLRTKSLPGDEPVPAHAPIPPAAAADDSLVPRNSYSSKERRFILEPVFTMKRLDQYVHTTNEELLADLANSHYDDETLDDIIDPALRKQMHPKSFKIFSETAYNCLKEKRVQRPNIDQILRNLEKALELQMRHEKHSKEDYGGEDKERTTNQLTKEGQLEHLKIPFIKIKKATNNFTDEPIGSGAYGCVYRSKLEVSIEEKGGFSRKWRTVAIKRIRQDREGKEGFNAEIELLSSCKHPNIVSLLGFCDEDRNPILVYEYACNKSLDDYLGNNDNSTNLTWVQRINIGIDIGNGLDYIHSRVDDEEKIVHRDIKSANILLSKNWVAKIADFGLSRFHGADSKEKTVRTNNFAGTKYYACPEYARSGRLKTAVDIYSFGVVLFELLFGKLAYDQAYIIEGKSGIADVARQQRTLHEMVDPKIMEEVYELTSTLHKGPNQDSLRTYFEIAHRCIAINQDRRPTAKEIVEELKKALSLQEKNKDNLQMSFKDIESATQDFDPKNIIGRGGFGKVYRGEVTRGNGSTTIVAKRSDGRQGQGEEHFLTELEILFEYKHENIIGLEGYCNENNEKIIIYEYACNKSLDGHLNNINLTWMKRLKICIDIARGLAFLHEGAPTKEMVIHRDIKSANILLNGDWKAKISDFGLSEITAINQEALSMLVGTLGYVDPQYRLTGFFTEKSDIYSLGVVLFEILYGTLLVPDEMIYDQENVTRILTKIYEREEDESIVFKDIKEQIAHESLCTFRAIVGECLYEDRRKRPTAEHVLQQLEKSLEFQEDYEIWSPKLPKDYEKILKLSKYSGNYSTKMKKDLYDKFLKGIMLQDNKVWFSLGPNGERNEMVSARTFSYRNHSPHDMWCIIPESRWFDQKVAKMLDISNLMIKIKTKTEFLSPYTVYGVHLVFKFCDSKNISRNPMYIDLKYRKGNKTLHAYFAQWRDDKWMMIELYRFSNQQEEVVLEFLLESLSHCRDDEIYVEGIEFRVIHNVVHDEAEKSKEIQKVTKSNLKVDQELQLPKESEMIFKRPENYEDGEKLFLLSEVNGKKHLMLSAKVALHNFPKSKLFNSKPSDDSSFQEVLELLPQPMIRISCTIESHMLSRDIEYVCYLVFKLSEKCHMLRCPVEVRDLLQKNKTAEIIYFRPPKPWNIHDITRVPKQRKDGWMEVNVWKFNSTHELKYDYIPVNLKLVSYEGRMSGLFVCGLEFRPM</sequence>
<evidence type="ECO:0000256" key="13">
    <source>
        <dbReference type="ARBA" id="ARBA00022840"/>
    </source>
</evidence>
<dbReference type="GO" id="GO:0005524">
    <property type="term" value="F:ATP binding"/>
    <property type="evidence" value="ECO:0007669"/>
    <property type="project" value="UniProtKB-UniRule"/>
</dbReference>
<keyword evidence="11 20" id="KW-0547">Nucleotide-binding</keyword>
<proteinExistence type="predicted"/>
<dbReference type="GO" id="GO:0004714">
    <property type="term" value="F:transmembrane receptor protein tyrosine kinase activity"/>
    <property type="evidence" value="ECO:0007669"/>
    <property type="project" value="InterPro"/>
</dbReference>
<feature type="domain" description="Protein kinase" evidence="22">
    <location>
        <begin position="67"/>
        <end position="366"/>
    </location>
</feature>
<keyword evidence="16" id="KW-0675">Receptor</keyword>
<dbReference type="InterPro" id="IPR001245">
    <property type="entry name" value="Ser-Thr/Tyr_kinase_cat_dom"/>
</dbReference>
<feature type="compositionally biased region" description="Basic and acidic residues" evidence="21">
    <location>
        <begin position="532"/>
        <end position="549"/>
    </location>
</feature>
<feature type="compositionally biased region" description="Low complexity" evidence="21">
    <location>
        <begin position="301"/>
        <end position="317"/>
    </location>
</feature>
<feature type="region of interest" description="Disordered" evidence="21">
    <location>
        <begin position="532"/>
        <end position="551"/>
    </location>
</feature>
<feature type="binding site" evidence="20">
    <location>
        <position position="928"/>
    </location>
    <ligand>
        <name>ATP</name>
        <dbReference type="ChEBI" id="CHEBI:30616"/>
    </ligand>
</feature>
<evidence type="ECO:0000256" key="14">
    <source>
        <dbReference type="ARBA" id="ARBA00022989"/>
    </source>
</evidence>
<evidence type="ECO:0000256" key="15">
    <source>
        <dbReference type="ARBA" id="ARBA00023136"/>
    </source>
</evidence>
<comment type="catalytic activity">
    <reaction evidence="19">
        <text>L-seryl-[protein] + ATP = O-phospho-L-seryl-[protein] + ADP + H(+)</text>
        <dbReference type="Rhea" id="RHEA:17989"/>
        <dbReference type="Rhea" id="RHEA-COMP:9863"/>
        <dbReference type="Rhea" id="RHEA-COMP:11604"/>
        <dbReference type="ChEBI" id="CHEBI:15378"/>
        <dbReference type="ChEBI" id="CHEBI:29999"/>
        <dbReference type="ChEBI" id="CHEBI:30616"/>
        <dbReference type="ChEBI" id="CHEBI:83421"/>
        <dbReference type="ChEBI" id="CHEBI:456216"/>
        <dbReference type="EC" id="2.7.11.1"/>
    </reaction>
</comment>
<feature type="region of interest" description="Disordered" evidence="21">
    <location>
        <begin position="387"/>
        <end position="432"/>
    </location>
</feature>
<dbReference type="InterPro" id="IPR008271">
    <property type="entry name" value="Ser/Thr_kinase_AS"/>
</dbReference>
<keyword evidence="8" id="KW-0812">Transmembrane</keyword>
<evidence type="ECO:0000256" key="12">
    <source>
        <dbReference type="ARBA" id="ARBA00022777"/>
    </source>
</evidence>
<keyword evidence="24" id="KW-1185">Reference proteome</keyword>
<dbReference type="InterPro" id="IPR011009">
    <property type="entry name" value="Kinase-like_dom_sf"/>
</dbReference>
<evidence type="ECO:0000256" key="4">
    <source>
        <dbReference type="ARBA" id="ARBA00022527"/>
    </source>
</evidence>
<evidence type="ECO:0000256" key="21">
    <source>
        <dbReference type="SAM" id="MobiDB-lite"/>
    </source>
</evidence>
<protein>
    <recommendedName>
        <fullName evidence="2">non-specific serine/threonine protein kinase</fullName>
        <ecNumber evidence="2">2.7.11.1</ecNumber>
    </recommendedName>
</protein>
<dbReference type="PROSITE" id="PS00107">
    <property type="entry name" value="PROTEIN_KINASE_ATP"/>
    <property type="match status" value="2"/>
</dbReference>
<comment type="catalytic activity">
    <reaction evidence="18">
        <text>L-threonyl-[protein] + ATP = O-phospho-L-threonyl-[protein] + ADP + H(+)</text>
        <dbReference type="Rhea" id="RHEA:46608"/>
        <dbReference type="Rhea" id="RHEA-COMP:11060"/>
        <dbReference type="Rhea" id="RHEA-COMP:11605"/>
        <dbReference type="ChEBI" id="CHEBI:15378"/>
        <dbReference type="ChEBI" id="CHEBI:30013"/>
        <dbReference type="ChEBI" id="CHEBI:30616"/>
        <dbReference type="ChEBI" id="CHEBI:61977"/>
        <dbReference type="ChEBI" id="CHEBI:456216"/>
        <dbReference type="EC" id="2.7.11.1"/>
    </reaction>
</comment>
<evidence type="ECO:0000259" key="22">
    <source>
        <dbReference type="PROSITE" id="PS50011"/>
    </source>
</evidence>
<dbReference type="InterPro" id="IPR000719">
    <property type="entry name" value="Prot_kinase_dom"/>
</dbReference>
<evidence type="ECO:0000256" key="17">
    <source>
        <dbReference type="ARBA" id="ARBA00023180"/>
    </source>
</evidence>
<dbReference type="InterPro" id="IPR025886">
    <property type="entry name" value="PP2-like"/>
</dbReference>
<keyword evidence="7" id="KW-0808">Transferase</keyword>
<dbReference type="Pfam" id="PF07714">
    <property type="entry name" value="PK_Tyr_Ser-Thr"/>
    <property type="match status" value="1"/>
</dbReference>
<keyword evidence="4" id="KW-0723">Serine/threonine-protein kinase</keyword>
<dbReference type="Pfam" id="PF14299">
    <property type="entry name" value="PP2"/>
    <property type="match status" value="2"/>
</dbReference>
<dbReference type="Gene3D" id="1.10.510.10">
    <property type="entry name" value="Transferase(Phosphotransferase) domain 1"/>
    <property type="match status" value="4"/>
</dbReference>
<dbReference type="GO" id="GO:0005886">
    <property type="term" value="C:plasma membrane"/>
    <property type="evidence" value="ECO:0007669"/>
    <property type="project" value="UniProtKB-SubCell"/>
</dbReference>
<name>A0AAP0GR22_9ASTR</name>
<evidence type="ECO:0000256" key="20">
    <source>
        <dbReference type="PROSITE-ProRule" id="PRU10141"/>
    </source>
</evidence>
<dbReference type="FunFam" id="3.30.200.20:FF:000039">
    <property type="entry name" value="receptor-like protein kinase FERONIA"/>
    <property type="match status" value="1"/>
</dbReference>
<dbReference type="PROSITE" id="PS50011">
    <property type="entry name" value="PROTEIN_KINASE_DOM"/>
    <property type="match status" value="3"/>
</dbReference>
<evidence type="ECO:0000256" key="8">
    <source>
        <dbReference type="ARBA" id="ARBA00022692"/>
    </source>
</evidence>
<keyword evidence="13 20" id="KW-0067">ATP-binding</keyword>
<evidence type="ECO:0000256" key="19">
    <source>
        <dbReference type="ARBA" id="ARBA00048679"/>
    </source>
</evidence>
<evidence type="ECO:0000313" key="23">
    <source>
        <dbReference type="EMBL" id="KAK9058426.1"/>
    </source>
</evidence>
<evidence type="ECO:0000256" key="7">
    <source>
        <dbReference type="ARBA" id="ARBA00022679"/>
    </source>
</evidence>
<keyword evidence="15" id="KW-0472">Membrane</keyword>
<dbReference type="InterPro" id="IPR017441">
    <property type="entry name" value="Protein_kinase_ATP_BS"/>
</dbReference>
<keyword evidence="6" id="KW-0433">Leucine-rich repeat</keyword>
<evidence type="ECO:0000256" key="11">
    <source>
        <dbReference type="ARBA" id="ARBA00022741"/>
    </source>
</evidence>
<dbReference type="PROSITE" id="PS00108">
    <property type="entry name" value="PROTEIN_KINASE_ST"/>
    <property type="match status" value="2"/>
</dbReference>
<feature type="domain" description="Protein kinase" evidence="22">
    <location>
        <begin position="897"/>
        <end position="1171"/>
    </location>
</feature>
<dbReference type="Pfam" id="PF00069">
    <property type="entry name" value="Pkinase"/>
    <property type="match status" value="2"/>
</dbReference>
<evidence type="ECO:0000256" key="1">
    <source>
        <dbReference type="ARBA" id="ARBA00004162"/>
    </source>
</evidence>
<dbReference type="PANTHER" id="PTHR27003:SF471">
    <property type="entry name" value="VASCULAR ENDOTHELIAL GROWTH FACTOR RECEPTOR 2 (VEGFR2)-RELATED"/>
    <property type="match status" value="1"/>
</dbReference>
<evidence type="ECO:0000256" key="6">
    <source>
        <dbReference type="ARBA" id="ARBA00022614"/>
    </source>
</evidence>
<evidence type="ECO:0000256" key="18">
    <source>
        <dbReference type="ARBA" id="ARBA00047899"/>
    </source>
</evidence>
<keyword evidence="17" id="KW-0325">Glycoprotein</keyword>
<dbReference type="PANTHER" id="PTHR27003">
    <property type="entry name" value="OS07G0166700 PROTEIN"/>
    <property type="match status" value="1"/>
</dbReference>
<evidence type="ECO:0000256" key="9">
    <source>
        <dbReference type="ARBA" id="ARBA00022729"/>
    </source>
</evidence>
<comment type="caution">
    <text evidence="23">The sequence shown here is derived from an EMBL/GenBank/DDBJ whole genome shotgun (WGS) entry which is preliminary data.</text>
</comment>
<dbReference type="Proteomes" id="UP001408789">
    <property type="component" value="Unassembled WGS sequence"/>
</dbReference>
<evidence type="ECO:0000256" key="10">
    <source>
        <dbReference type="ARBA" id="ARBA00022737"/>
    </source>
</evidence>
<evidence type="ECO:0000256" key="5">
    <source>
        <dbReference type="ARBA" id="ARBA00022553"/>
    </source>
</evidence>